<evidence type="ECO:0000256" key="5">
    <source>
        <dbReference type="ARBA" id="ARBA00023237"/>
    </source>
</evidence>
<evidence type="ECO:0000256" key="2">
    <source>
        <dbReference type="ARBA" id="ARBA00006275"/>
    </source>
</evidence>
<evidence type="ECO:0000259" key="6">
    <source>
        <dbReference type="Pfam" id="PF07980"/>
    </source>
</evidence>
<evidence type="ECO:0000256" key="3">
    <source>
        <dbReference type="ARBA" id="ARBA00022729"/>
    </source>
</evidence>
<keyword evidence="3" id="KW-0732">Signal</keyword>
<evidence type="ECO:0000256" key="1">
    <source>
        <dbReference type="ARBA" id="ARBA00004442"/>
    </source>
</evidence>
<dbReference type="EMBL" id="LVWE01000056">
    <property type="protein sequence ID" value="OAD43111.1"/>
    <property type="molecule type" value="Genomic_DNA"/>
</dbReference>
<feature type="domain" description="RagB/SusD" evidence="6">
    <location>
        <begin position="7"/>
        <end position="113"/>
    </location>
</feature>
<evidence type="ECO:0000313" key="7">
    <source>
        <dbReference type="EMBL" id="OAD43111.1"/>
    </source>
</evidence>
<sequence length="144" mass="16959">MLFGNDEALLNRAEAYAMQEDYANCLNDLNVFLSKKTEGYNSGTDILTEDMVLNMFPVTPGELTPFYTFKDDKQISFINAILKFRQKEFYHEGVRWFDVRRFNIAIKRYYRKDDIDVELPKDDLRRQLQVPESAINFGLTPNPR</sequence>
<organism evidence="7 8">
    <name type="scientific">Polaribacter atrinae</name>
    <dbReference type="NCBI Taxonomy" id="1333662"/>
    <lineage>
        <taxon>Bacteria</taxon>
        <taxon>Pseudomonadati</taxon>
        <taxon>Bacteroidota</taxon>
        <taxon>Flavobacteriia</taxon>
        <taxon>Flavobacteriales</taxon>
        <taxon>Flavobacteriaceae</taxon>
    </lineage>
</organism>
<keyword evidence="8" id="KW-1185">Reference proteome</keyword>
<dbReference type="Proteomes" id="UP000076923">
    <property type="component" value="Unassembled WGS sequence"/>
</dbReference>
<dbReference type="GO" id="GO:0009279">
    <property type="term" value="C:cell outer membrane"/>
    <property type="evidence" value="ECO:0007669"/>
    <property type="project" value="UniProtKB-SubCell"/>
</dbReference>
<proteinExistence type="inferred from homology"/>
<comment type="caution">
    <text evidence="7">The sequence shown here is derived from an EMBL/GenBank/DDBJ whole genome shotgun (WGS) entry which is preliminary data.</text>
</comment>
<gene>
    <name evidence="7" type="ORF">LPB303_13570</name>
</gene>
<evidence type="ECO:0000313" key="8">
    <source>
        <dbReference type="Proteomes" id="UP000076923"/>
    </source>
</evidence>
<accession>A0A176T638</accession>
<evidence type="ECO:0000256" key="4">
    <source>
        <dbReference type="ARBA" id="ARBA00023136"/>
    </source>
</evidence>
<keyword evidence="4" id="KW-0472">Membrane</keyword>
<dbReference type="InterPro" id="IPR012944">
    <property type="entry name" value="SusD_RagB_dom"/>
</dbReference>
<dbReference type="STRING" id="1333662.LPB303_13570"/>
<comment type="similarity">
    <text evidence="2">Belongs to the SusD family.</text>
</comment>
<name>A0A176T638_9FLAO</name>
<dbReference type="Pfam" id="PF07980">
    <property type="entry name" value="SusD_RagB"/>
    <property type="match status" value="1"/>
</dbReference>
<reference evidence="7 8" key="1">
    <citation type="submission" date="2016-02" db="EMBL/GenBank/DDBJ databases">
        <title>Draft genome sequence of Polaribacter atrinae KACC17473.</title>
        <authorList>
            <person name="Shin S.-K."/>
            <person name="Yi H."/>
        </authorList>
    </citation>
    <scope>NUCLEOTIDE SEQUENCE [LARGE SCALE GENOMIC DNA]</scope>
    <source>
        <strain evidence="7 8">KACC 17473</strain>
    </source>
</reference>
<dbReference type="Gene3D" id="1.25.40.390">
    <property type="match status" value="1"/>
</dbReference>
<dbReference type="InterPro" id="IPR011990">
    <property type="entry name" value="TPR-like_helical_dom_sf"/>
</dbReference>
<dbReference type="SUPFAM" id="SSF48452">
    <property type="entry name" value="TPR-like"/>
    <property type="match status" value="1"/>
</dbReference>
<protein>
    <recommendedName>
        <fullName evidence="6">RagB/SusD domain-containing protein</fullName>
    </recommendedName>
</protein>
<dbReference type="AlphaFoldDB" id="A0A176T638"/>
<comment type="subcellular location">
    <subcellularLocation>
        <location evidence="1">Cell outer membrane</location>
    </subcellularLocation>
</comment>
<keyword evidence="5" id="KW-0998">Cell outer membrane</keyword>